<protein>
    <recommendedName>
        <fullName evidence="7 8">Phospho-N-acetylmuramoyl-pentapeptide-transferase</fullName>
        <ecNumber evidence="7 8">2.7.8.13</ecNumber>
    </recommendedName>
    <alternativeName>
        <fullName evidence="7">UDP-MurNAc-pentapeptide phosphotransferase</fullName>
    </alternativeName>
</protein>
<keyword evidence="7" id="KW-0961">Cell wall biogenesis/degradation</keyword>
<evidence type="ECO:0000313" key="10">
    <source>
        <dbReference type="EMBL" id="MDS3859911.1"/>
    </source>
</evidence>
<dbReference type="PANTHER" id="PTHR22926:SF5">
    <property type="entry name" value="PHOSPHO-N-ACETYLMURAMOYL-PENTAPEPTIDE-TRANSFERASE HOMOLOG"/>
    <property type="match status" value="1"/>
</dbReference>
<evidence type="ECO:0000256" key="6">
    <source>
        <dbReference type="ARBA" id="ARBA00023136"/>
    </source>
</evidence>
<dbReference type="HAMAP" id="MF_00038">
    <property type="entry name" value="MraY"/>
    <property type="match status" value="1"/>
</dbReference>
<dbReference type="GO" id="GO:0008360">
    <property type="term" value="P:regulation of cell shape"/>
    <property type="evidence" value="ECO:0007669"/>
    <property type="project" value="UniProtKB-KW"/>
</dbReference>
<evidence type="ECO:0000256" key="2">
    <source>
        <dbReference type="ARBA" id="ARBA00005583"/>
    </source>
</evidence>
<dbReference type="InterPro" id="IPR000715">
    <property type="entry name" value="Glycosyl_transferase_4"/>
</dbReference>
<keyword evidence="7" id="KW-0133">Cell shape</keyword>
<dbReference type="GO" id="GO:0008963">
    <property type="term" value="F:phospho-N-acetylmuramoyl-pentapeptide-transferase activity"/>
    <property type="evidence" value="ECO:0007669"/>
    <property type="project" value="UniProtKB-UniRule"/>
</dbReference>
<dbReference type="GO" id="GO:0051301">
    <property type="term" value="P:cell division"/>
    <property type="evidence" value="ECO:0007669"/>
    <property type="project" value="UniProtKB-KW"/>
</dbReference>
<proteinExistence type="inferred from homology"/>
<comment type="cofactor">
    <cofactor evidence="7 9">
        <name>Mg(2+)</name>
        <dbReference type="ChEBI" id="CHEBI:18420"/>
    </cofactor>
</comment>
<comment type="similarity">
    <text evidence="2 7">Belongs to the glycosyltransferase 4 family. MraY subfamily.</text>
</comment>
<sequence length="373" mass="39673">MSEPITQAPVVFWTGRRLFLGLLTALLLWVLGLDFLTGSGFDWQQSLSLPFGLGVILTAWVGAWVVPLLRQLKAGQIIREDGPQSHLKKTGTPTMGGIFMIPTGLGVGVVWAGVTQGEIPVTALAIAALTLAFGAIGWWDDWQVLVRKSNKGMSAKLRLLFEGLAAAGFCAWLATANPTVTTIDFPWGWLLPLGLLFWPLGIFVCTAEGNALNLTDGLDGLAGGTAAIALMGLAVLGGAEHPEVTILGASLSGACLGFLVHNHNPAQVFMGDTGSLALGAALAGLGLVSQNLWELFILSGLFFAESLSVIAQVGYYKATKGPDGIGKRLFKMAPLHHHFELSGWTELQVVARFYLIVGGLVLLCFGFNFRQVY</sequence>
<comment type="caution">
    <text evidence="10">The sequence shown here is derived from an EMBL/GenBank/DDBJ whole genome shotgun (WGS) entry which is preliminary data.</text>
</comment>
<keyword evidence="7" id="KW-1003">Cell membrane</keyword>
<dbReference type="PROSITE" id="PS01347">
    <property type="entry name" value="MRAY_1"/>
    <property type="match status" value="1"/>
</dbReference>
<organism evidence="10 11">
    <name type="scientific">Pseudocalidococcus azoricus BACA0444</name>
    <dbReference type="NCBI Taxonomy" id="2918990"/>
    <lineage>
        <taxon>Bacteria</taxon>
        <taxon>Bacillati</taxon>
        <taxon>Cyanobacteriota</taxon>
        <taxon>Cyanophyceae</taxon>
        <taxon>Acaryochloridales</taxon>
        <taxon>Thermosynechococcaceae</taxon>
        <taxon>Pseudocalidococcus</taxon>
        <taxon>Pseudocalidococcus azoricus</taxon>
    </lineage>
</organism>
<keyword evidence="7 9" id="KW-0460">Magnesium</keyword>
<keyword evidence="7" id="KW-0131">Cell cycle</keyword>
<keyword evidence="7 9" id="KW-0479">Metal-binding</keyword>
<evidence type="ECO:0000256" key="5">
    <source>
        <dbReference type="ARBA" id="ARBA00022989"/>
    </source>
</evidence>
<dbReference type="Pfam" id="PF00953">
    <property type="entry name" value="Glycos_transf_4"/>
    <property type="match status" value="1"/>
</dbReference>
<dbReference type="GO" id="GO:0009252">
    <property type="term" value="P:peptidoglycan biosynthetic process"/>
    <property type="evidence" value="ECO:0007669"/>
    <property type="project" value="UniProtKB-UniRule"/>
</dbReference>
<dbReference type="EMBL" id="JAVMIP010000002">
    <property type="protein sequence ID" value="MDS3859911.1"/>
    <property type="molecule type" value="Genomic_DNA"/>
</dbReference>
<keyword evidence="4 7" id="KW-0812">Transmembrane</keyword>
<keyword evidence="7" id="KW-0132">Cell division</keyword>
<evidence type="ECO:0000256" key="7">
    <source>
        <dbReference type="HAMAP-Rule" id="MF_00038"/>
    </source>
</evidence>
<keyword evidence="6 7" id="KW-0472">Membrane</keyword>
<dbReference type="NCBIfam" id="TIGR00445">
    <property type="entry name" value="mraY"/>
    <property type="match status" value="1"/>
</dbReference>
<feature type="binding site" evidence="9">
    <location>
        <position position="213"/>
    </location>
    <ligand>
        <name>Mg(2+)</name>
        <dbReference type="ChEBI" id="CHEBI:18420"/>
    </ligand>
</feature>
<reference evidence="11" key="1">
    <citation type="submission" date="2023-07" db="EMBL/GenBank/DDBJ databases">
        <authorList>
            <person name="Luz R."/>
            <person name="Cordeiro R."/>
            <person name="Fonseca A."/>
            <person name="Goncalves V."/>
        </authorList>
    </citation>
    <scope>NUCLEOTIDE SEQUENCE [LARGE SCALE GENOMIC DNA]</scope>
    <source>
        <strain evidence="11">BACA0444</strain>
    </source>
</reference>
<comment type="catalytic activity">
    <reaction evidence="7">
        <text>UDP-N-acetyl-alpha-D-muramoyl-L-alanyl-gamma-D-glutamyl-meso-2,6-diaminopimeloyl-D-alanyl-D-alanine + di-trans,octa-cis-undecaprenyl phosphate = di-trans,octa-cis-undecaprenyl diphospho-N-acetyl-alpha-D-muramoyl-L-alanyl-D-glutamyl-meso-2,6-diaminopimeloyl-D-alanyl-D-alanine + UMP</text>
        <dbReference type="Rhea" id="RHEA:28386"/>
        <dbReference type="ChEBI" id="CHEBI:57865"/>
        <dbReference type="ChEBI" id="CHEBI:60392"/>
        <dbReference type="ChEBI" id="CHEBI:61386"/>
        <dbReference type="ChEBI" id="CHEBI:61387"/>
        <dbReference type="EC" id="2.7.8.13"/>
    </reaction>
</comment>
<keyword evidence="7" id="KW-0573">Peptidoglycan synthesis</keyword>
<dbReference type="AlphaFoldDB" id="A0AAE4FS38"/>
<feature type="transmembrane region" description="Helical" evidence="7">
    <location>
        <begin position="48"/>
        <end position="69"/>
    </location>
</feature>
<feature type="transmembrane region" description="Helical" evidence="7">
    <location>
        <begin position="349"/>
        <end position="369"/>
    </location>
</feature>
<evidence type="ECO:0000313" key="11">
    <source>
        <dbReference type="Proteomes" id="UP001268256"/>
    </source>
</evidence>
<comment type="function">
    <text evidence="7">Catalyzes the initial step of the lipid cycle reactions in the biosynthesis of the cell wall peptidoglycan: transfers peptidoglycan precursor phospho-MurNAc-pentapeptide from UDP-MurNAc-pentapeptide onto the lipid carrier undecaprenyl phosphate, yielding undecaprenyl-pyrophosphoryl-MurNAc-pentapeptide, known as lipid I.</text>
</comment>
<gene>
    <name evidence="7 10" type="primary">mraY</name>
    <name evidence="10" type="ORF">RIF25_03725</name>
</gene>
<dbReference type="PANTHER" id="PTHR22926">
    <property type="entry name" value="PHOSPHO-N-ACETYLMURAMOYL-PENTAPEPTIDE-TRANSFERASE"/>
    <property type="match status" value="1"/>
</dbReference>
<dbReference type="RefSeq" id="WP_322877206.1">
    <property type="nucleotide sequence ID" value="NZ_JAVMIP010000002.1"/>
</dbReference>
<name>A0AAE4FS38_9CYAN</name>
<feature type="transmembrane region" description="Helical" evidence="7">
    <location>
        <begin position="218"/>
        <end position="238"/>
    </location>
</feature>
<evidence type="ECO:0000256" key="8">
    <source>
        <dbReference type="NCBIfam" id="TIGR00445"/>
    </source>
</evidence>
<dbReference type="GO" id="GO:0071555">
    <property type="term" value="P:cell wall organization"/>
    <property type="evidence" value="ECO:0007669"/>
    <property type="project" value="UniProtKB-KW"/>
</dbReference>
<keyword evidence="5 7" id="KW-1133">Transmembrane helix</keyword>
<dbReference type="EC" id="2.7.8.13" evidence="7 8"/>
<comment type="pathway">
    <text evidence="7">Cell wall biogenesis; peptidoglycan biosynthesis.</text>
</comment>
<evidence type="ECO:0000256" key="9">
    <source>
        <dbReference type="PIRSR" id="PIRSR600715-1"/>
    </source>
</evidence>
<dbReference type="Proteomes" id="UP001268256">
    <property type="component" value="Unassembled WGS sequence"/>
</dbReference>
<dbReference type="GO" id="GO:0046872">
    <property type="term" value="F:metal ion binding"/>
    <property type="evidence" value="ECO:0007669"/>
    <property type="project" value="UniProtKB-KW"/>
</dbReference>
<feature type="transmembrane region" description="Helical" evidence="7">
    <location>
        <begin position="159"/>
        <end position="175"/>
    </location>
</feature>
<comment type="subcellular location">
    <subcellularLocation>
        <location evidence="7">Cell membrane</location>
        <topology evidence="7">Multi-pass membrane protein</topology>
    </subcellularLocation>
    <subcellularLocation>
        <location evidence="1">Membrane</location>
        <topology evidence="1">Multi-pass membrane protein</topology>
    </subcellularLocation>
</comment>
<feature type="transmembrane region" description="Helical" evidence="7">
    <location>
        <begin position="119"/>
        <end position="139"/>
    </location>
</feature>
<dbReference type="InterPro" id="IPR003524">
    <property type="entry name" value="PNAcMuramoyl-5peptid_Trfase"/>
</dbReference>
<accession>A0AAE4FS38</accession>
<evidence type="ECO:0000256" key="1">
    <source>
        <dbReference type="ARBA" id="ARBA00004141"/>
    </source>
</evidence>
<evidence type="ECO:0000256" key="3">
    <source>
        <dbReference type="ARBA" id="ARBA00022679"/>
    </source>
</evidence>
<dbReference type="CDD" id="cd06852">
    <property type="entry name" value="GT_MraY"/>
    <property type="match status" value="1"/>
</dbReference>
<keyword evidence="11" id="KW-1185">Reference proteome</keyword>
<feature type="transmembrane region" description="Helical" evidence="7">
    <location>
        <begin position="273"/>
        <end position="293"/>
    </location>
</feature>
<keyword evidence="3 7" id="KW-0808">Transferase</keyword>
<feature type="transmembrane region" description="Helical" evidence="7">
    <location>
        <begin position="187"/>
        <end position="206"/>
    </location>
</feature>
<dbReference type="InterPro" id="IPR018480">
    <property type="entry name" value="PNAcMuramoyl-5peptid_Trfase_CS"/>
</dbReference>
<feature type="binding site" evidence="9">
    <location>
        <position position="272"/>
    </location>
    <ligand>
        <name>Mg(2+)</name>
        <dbReference type="ChEBI" id="CHEBI:18420"/>
    </ligand>
</feature>
<dbReference type="PROSITE" id="PS01348">
    <property type="entry name" value="MRAY_2"/>
    <property type="match status" value="1"/>
</dbReference>
<feature type="transmembrane region" description="Helical" evidence="7">
    <location>
        <begin position="90"/>
        <end position="113"/>
    </location>
</feature>
<dbReference type="GO" id="GO:0005886">
    <property type="term" value="C:plasma membrane"/>
    <property type="evidence" value="ECO:0007669"/>
    <property type="project" value="UniProtKB-SubCell"/>
</dbReference>
<evidence type="ECO:0000256" key="4">
    <source>
        <dbReference type="ARBA" id="ARBA00022692"/>
    </source>
</evidence>